<feature type="domain" description="BIG2" evidence="2">
    <location>
        <begin position="43"/>
        <end position="115"/>
    </location>
</feature>
<evidence type="ECO:0000313" key="4">
    <source>
        <dbReference type="Proteomes" id="UP000824070"/>
    </source>
</evidence>
<name>A0A9D1LNN5_9FIRM</name>
<evidence type="ECO:0000313" key="3">
    <source>
        <dbReference type="EMBL" id="HIU45183.1"/>
    </source>
</evidence>
<dbReference type="Proteomes" id="UP000824070">
    <property type="component" value="Unassembled WGS sequence"/>
</dbReference>
<dbReference type="InterPro" id="IPR003343">
    <property type="entry name" value="Big_2"/>
</dbReference>
<comment type="caution">
    <text evidence="3">The sequence shown here is derived from an EMBL/GenBank/DDBJ whole genome shotgun (WGS) entry which is preliminary data.</text>
</comment>
<proteinExistence type="predicted"/>
<dbReference type="SMART" id="SM00635">
    <property type="entry name" value="BID_2"/>
    <property type="match status" value="2"/>
</dbReference>
<reference evidence="3" key="1">
    <citation type="submission" date="2020-10" db="EMBL/GenBank/DDBJ databases">
        <authorList>
            <person name="Gilroy R."/>
        </authorList>
    </citation>
    <scope>NUCLEOTIDE SEQUENCE</scope>
    <source>
        <strain evidence="3">ChiGjej1B1-22543</strain>
    </source>
</reference>
<protein>
    <submittedName>
        <fullName evidence="3">Ig-like domain-containing protein</fullName>
    </submittedName>
</protein>
<reference evidence="3" key="2">
    <citation type="journal article" date="2021" name="PeerJ">
        <title>Extensive microbial diversity within the chicken gut microbiome revealed by metagenomics and culture.</title>
        <authorList>
            <person name="Gilroy R."/>
            <person name="Ravi A."/>
            <person name="Getino M."/>
            <person name="Pursley I."/>
            <person name="Horton D.L."/>
            <person name="Alikhan N.F."/>
            <person name="Baker D."/>
            <person name="Gharbi K."/>
            <person name="Hall N."/>
            <person name="Watson M."/>
            <person name="Adriaenssens E.M."/>
            <person name="Foster-Nyarko E."/>
            <person name="Jarju S."/>
            <person name="Secka A."/>
            <person name="Antonio M."/>
            <person name="Oren A."/>
            <person name="Chaudhuri R.R."/>
            <person name="La Ragione R."/>
            <person name="Hildebrand F."/>
            <person name="Pallen M.J."/>
        </authorList>
    </citation>
    <scope>NUCLEOTIDE SEQUENCE</scope>
    <source>
        <strain evidence="3">ChiGjej1B1-22543</strain>
    </source>
</reference>
<feature type="domain" description="BIG2" evidence="2">
    <location>
        <begin position="125"/>
        <end position="198"/>
    </location>
</feature>
<dbReference type="PROSITE" id="PS51257">
    <property type="entry name" value="PROKAR_LIPOPROTEIN"/>
    <property type="match status" value="1"/>
</dbReference>
<dbReference type="AlphaFoldDB" id="A0A9D1LNN5"/>
<dbReference type="SUPFAM" id="SSF49373">
    <property type="entry name" value="Invasin/intimin cell-adhesion fragments"/>
    <property type="match status" value="2"/>
</dbReference>
<accession>A0A9D1LNN5</accession>
<dbReference type="EMBL" id="DVMV01000018">
    <property type="protein sequence ID" value="HIU45183.1"/>
    <property type="molecule type" value="Genomic_DNA"/>
</dbReference>
<keyword evidence="1" id="KW-0732">Signal</keyword>
<sequence>MKAKNIALLLAAAFGLTGLVACGGEHGGSESTSSTSVYTGDYRVTVQAIGSTTITVSNTVQLRSSVTGTTEKDVIWSSSDEEIASVSDRGLVTGLKEGEVTITASLAIEPACKASINVTVLGAPSATSVTISGADERQQWVGEDLQLGVEVLPEDASSLVDWSSSNQEVATVDATGLVSFLSEGEVTITAKSKDTPTVLDEATFTVSEGIFYSNQGSPYWDISKQADASDPKVELPADTPTGYHSLYFAHVKSENYYVEASFKITAITSSWVWQGIGLGSGLSESDTRYFIFSPRVDGQGNDYNKQIVKDLPNESWPAITTRSQVWGQNGLNEIDYLNSEVKMGMLRHGNEHYWLINDKVMWYDNSTKYEGIPTMPILVSVDIPCVVTGYSVSTDMALIEEKLSSPAYAKSFYASNPEIVRYEDDSSFSFISNSVLCKDNKVSSLGDKAMLLGDFTIEFDISNAVLNPAHTAGFTGLNIGLSRYDSADNVESFLIGKSAVQPDNQNIVARFASWNYQLSMDDPMAATSYLESSSKVADELTGTHHIKITRTIEDNISYFKMYVDGNEVNFDIKSNQYVEMTSRYTGSYLLWVGGEYTSADIANLEFTSSLN</sequence>
<dbReference type="InterPro" id="IPR008964">
    <property type="entry name" value="Invasin/intimin_cell_adhesion"/>
</dbReference>
<evidence type="ECO:0000259" key="2">
    <source>
        <dbReference type="SMART" id="SM00635"/>
    </source>
</evidence>
<feature type="chain" id="PRO_5039416822" evidence="1">
    <location>
        <begin position="24"/>
        <end position="611"/>
    </location>
</feature>
<feature type="signal peptide" evidence="1">
    <location>
        <begin position="1"/>
        <end position="23"/>
    </location>
</feature>
<gene>
    <name evidence="3" type="ORF">IAC52_02670</name>
</gene>
<dbReference type="Pfam" id="PF02368">
    <property type="entry name" value="Big_2"/>
    <property type="match status" value="2"/>
</dbReference>
<evidence type="ECO:0000256" key="1">
    <source>
        <dbReference type="SAM" id="SignalP"/>
    </source>
</evidence>
<organism evidence="3 4">
    <name type="scientific">Candidatus Alloenteromonas pullicola</name>
    <dbReference type="NCBI Taxonomy" id="2840784"/>
    <lineage>
        <taxon>Bacteria</taxon>
        <taxon>Bacillati</taxon>
        <taxon>Bacillota</taxon>
        <taxon>Bacillota incertae sedis</taxon>
        <taxon>Candidatus Alloenteromonas</taxon>
    </lineage>
</organism>
<dbReference type="Gene3D" id="2.60.40.1080">
    <property type="match status" value="2"/>
</dbReference>